<protein>
    <submittedName>
        <fullName evidence="2">Uncharacterized protein</fullName>
    </submittedName>
</protein>
<evidence type="ECO:0000313" key="3">
    <source>
        <dbReference type="Proteomes" id="UP000005938"/>
    </source>
</evidence>
<organism evidence="2 3">
    <name type="scientific">Imtechella halotolerans K1</name>
    <dbReference type="NCBI Taxonomy" id="946077"/>
    <lineage>
        <taxon>Bacteria</taxon>
        <taxon>Pseudomonadati</taxon>
        <taxon>Bacteroidota</taxon>
        <taxon>Flavobacteriia</taxon>
        <taxon>Flavobacteriales</taxon>
        <taxon>Flavobacteriaceae</taxon>
        <taxon>Imtechella</taxon>
    </lineage>
</organism>
<reference evidence="2 3" key="1">
    <citation type="journal article" date="2012" name="J. Bacteriol.">
        <title>Genome Sequence of the Halotolerant Bacterium Imtechella halotolerans K1T.</title>
        <authorList>
            <person name="Kumar S."/>
            <person name="Vikram S."/>
            <person name="Subramanian S."/>
            <person name="Raghava G.P."/>
            <person name="Pinnaka A.K."/>
        </authorList>
    </citation>
    <scope>NUCLEOTIDE SEQUENCE [LARGE SCALE GENOMIC DNA]</scope>
    <source>
        <strain evidence="2 3">K1</strain>
    </source>
</reference>
<name>I0W5J0_9FLAO</name>
<gene>
    <name evidence="2" type="ORF">W5A_13400</name>
</gene>
<accession>I0W5J0</accession>
<sequence length="61" mass="6797">MGNWRIKEIPKCILITAINLILFVVLFTIKNGYPGSNITVRIPTIAKTNGGILKTIFIVRV</sequence>
<proteinExistence type="predicted"/>
<keyword evidence="1" id="KW-1133">Transmembrane helix</keyword>
<dbReference type="AlphaFoldDB" id="I0W5J0"/>
<dbReference type="EMBL" id="AJJU01000041">
    <property type="protein sequence ID" value="EID71656.1"/>
    <property type="molecule type" value="Genomic_DNA"/>
</dbReference>
<dbReference type="STRING" id="946077.W5A_13400"/>
<dbReference type="Proteomes" id="UP000005938">
    <property type="component" value="Unassembled WGS sequence"/>
</dbReference>
<keyword evidence="1" id="KW-0472">Membrane</keyword>
<keyword evidence="1" id="KW-0812">Transmembrane</keyword>
<feature type="transmembrane region" description="Helical" evidence="1">
    <location>
        <begin position="12"/>
        <end position="29"/>
    </location>
</feature>
<keyword evidence="3" id="KW-1185">Reference proteome</keyword>
<evidence type="ECO:0000313" key="2">
    <source>
        <dbReference type="EMBL" id="EID71656.1"/>
    </source>
</evidence>
<comment type="caution">
    <text evidence="2">The sequence shown here is derived from an EMBL/GenBank/DDBJ whole genome shotgun (WGS) entry which is preliminary data.</text>
</comment>
<evidence type="ECO:0000256" key="1">
    <source>
        <dbReference type="SAM" id="Phobius"/>
    </source>
</evidence>